<feature type="transmembrane region" description="Helical" evidence="13">
    <location>
        <begin position="100"/>
        <end position="130"/>
    </location>
</feature>
<dbReference type="InterPro" id="IPR000516">
    <property type="entry name" value="Ni-dep_Hydgase_cyt-B"/>
</dbReference>
<comment type="similarity">
    <text evidence="2">Belongs to the HupC/HyaC/HydC family.</text>
</comment>
<organism evidence="15 16">
    <name type="scientific">Corynebacterium hansenii</name>
    <dbReference type="NCBI Taxonomy" id="394964"/>
    <lineage>
        <taxon>Bacteria</taxon>
        <taxon>Bacillati</taxon>
        <taxon>Actinomycetota</taxon>
        <taxon>Actinomycetes</taxon>
        <taxon>Mycobacteriales</taxon>
        <taxon>Corynebacteriaceae</taxon>
        <taxon>Corynebacterium</taxon>
    </lineage>
</organism>
<dbReference type="Pfam" id="PF01292">
    <property type="entry name" value="Ni_hydr_CYTB"/>
    <property type="match status" value="1"/>
</dbReference>
<dbReference type="Proteomes" id="UP001595751">
    <property type="component" value="Unassembled WGS sequence"/>
</dbReference>
<evidence type="ECO:0000256" key="8">
    <source>
        <dbReference type="ARBA" id="ARBA00022982"/>
    </source>
</evidence>
<dbReference type="SUPFAM" id="SSF81342">
    <property type="entry name" value="Transmembrane di-heme cytochromes"/>
    <property type="match status" value="1"/>
</dbReference>
<feature type="transmembrane region" description="Helical" evidence="13">
    <location>
        <begin position="61"/>
        <end position="80"/>
    </location>
</feature>
<evidence type="ECO:0000256" key="13">
    <source>
        <dbReference type="SAM" id="Phobius"/>
    </source>
</evidence>
<dbReference type="InterPro" id="IPR051542">
    <property type="entry name" value="Hydrogenase_cytochrome"/>
</dbReference>
<keyword evidence="6 13" id="KW-0812">Transmembrane</keyword>
<dbReference type="PANTHER" id="PTHR30485">
    <property type="entry name" value="NI/FE-HYDROGENASE 1 B-TYPE CYTOCHROME SUBUNIT"/>
    <property type="match status" value="1"/>
</dbReference>
<feature type="region of interest" description="Disordered" evidence="12">
    <location>
        <begin position="1"/>
        <end position="37"/>
    </location>
</feature>
<evidence type="ECO:0000256" key="1">
    <source>
        <dbReference type="ARBA" id="ARBA00004651"/>
    </source>
</evidence>
<evidence type="ECO:0000259" key="14">
    <source>
        <dbReference type="Pfam" id="PF01292"/>
    </source>
</evidence>
<evidence type="ECO:0000256" key="3">
    <source>
        <dbReference type="ARBA" id="ARBA00022448"/>
    </source>
</evidence>
<dbReference type="PANTHER" id="PTHR30485:SF0">
    <property type="entry name" value="NI_FE-HYDROGENASE 1 B-TYPE CYTOCHROME SUBUNIT-RELATED"/>
    <property type="match status" value="1"/>
</dbReference>
<dbReference type="InterPro" id="IPR016174">
    <property type="entry name" value="Di-haem_cyt_TM"/>
</dbReference>
<name>A0ABV7ZT15_9CORY</name>
<evidence type="ECO:0000256" key="2">
    <source>
        <dbReference type="ARBA" id="ARBA00008622"/>
    </source>
</evidence>
<protein>
    <submittedName>
        <fullName evidence="15">Ni/Fe-hydrogenase, b-type cytochrome subunit</fullName>
    </submittedName>
</protein>
<reference evidence="16" key="1">
    <citation type="journal article" date="2019" name="Int. J. Syst. Evol. Microbiol.">
        <title>The Global Catalogue of Microorganisms (GCM) 10K type strain sequencing project: providing services to taxonomists for standard genome sequencing and annotation.</title>
        <authorList>
            <consortium name="The Broad Institute Genomics Platform"/>
            <consortium name="The Broad Institute Genome Sequencing Center for Infectious Disease"/>
            <person name="Wu L."/>
            <person name="Ma J."/>
        </authorList>
    </citation>
    <scope>NUCLEOTIDE SEQUENCE [LARGE SCALE GENOMIC DNA]</scope>
    <source>
        <strain evidence="16">CCUG 53252</strain>
    </source>
</reference>
<evidence type="ECO:0000256" key="9">
    <source>
        <dbReference type="ARBA" id="ARBA00022989"/>
    </source>
</evidence>
<comment type="caution">
    <text evidence="15">The sequence shown here is derived from an EMBL/GenBank/DDBJ whole genome shotgun (WGS) entry which is preliminary data.</text>
</comment>
<feature type="transmembrane region" description="Helical" evidence="13">
    <location>
        <begin position="182"/>
        <end position="201"/>
    </location>
</feature>
<dbReference type="Gene3D" id="1.20.950.20">
    <property type="entry name" value="Transmembrane di-heme cytochromes, Chain C"/>
    <property type="match status" value="1"/>
</dbReference>
<keyword evidence="16" id="KW-1185">Reference proteome</keyword>
<evidence type="ECO:0000313" key="15">
    <source>
        <dbReference type="EMBL" id="MFC3850372.1"/>
    </source>
</evidence>
<feature type="compositionally biased region" description="Basic and acidic residues" evidence="12">
    <location>
        <begin position="1"/>
        <end position="27"/>
    </location>
</feature>
<evidence type="ECO:0000256" key="6">
    <source>
        <dbReference type="ARBA" id="ARBA00022692"/>
    </source>
</evidence>
<keyword evidence="8" id="KW-0249">Electron transport</keyword>
<comment type="subcellular location">
    <subcellularLocation>
        <location evidence="1">Cell membrane</location>
        <topology evidence="1">Multi-pass membrane protein</topology>
    </subcellularLocation>
</comment>
<gene>
    <name evidence="15" type="primary">cybH</name>
    <name evidence="15" type="ORF">ACFORJ_09390</name>
</gene>
<dbReference type="RefSeq" id="WP_290290026.1">
    <property type="nucleotide sequence ID" value="NZ_CP047211.1"/>
</dbReference>
<feature type="transmembrane region" description="Helical" evidence="13">
    <location>
        <begin position="221"/>
        <end position="246"/>
    </location>
</feature>
<evidence type="ECO:0000256" key="4">
    <source>
        <dbReference type="ARBA" id="ARBA00022475"/>
    </source>
</evidence>
<sequence length="303" mass="34766">MTAPEKHPEKHPEKNPDAHPDLGREAEAMSADSMRAPGEPRRIVDGDEYVRVDLWSAGLRFQHWASVFLIVVMSATGWYIMDPFFGPDAATSAASGDTGYLMGIIRFIHITAGFLWCGVALARLFMLFFARGEQSRWRSLLPFHSKSDVKGMWDTILYYSFIKRHAPLYIAHNPLQQLSYTGIYVMCLLQLLTGLALFGLYDQSNWFFVILSYPVHWFGIPIIRLVHAVLMFLIWVFVVIHVYLAVRSDVVEKHGGISSMINGGMWLHRDAKPVDGDRVGPPKKDEERRRRFRWARANRWTAK</sequence>
<evidence type="ECO:0000256" key="12">
    <source>
        <dbReference type="SAM" id="MobiDB-lite"/>
    </source>
</evidence>
<keyword evidence="10" id="KW-0408">Iron</keyword>
<dbReference type="EMBL" id="JBHRZN010000003">
    <property type="protein sequence ID" value="MFC3850372.1"/>
    <property type="molecule type" value="Genomic_DNA"/>
</dbReference>
<dbReference type="NCBIfam" id="TIGR02125">
    <property type="entry name" value="CytB-hydogenase"/>
    <property type="match status" value="1"/>
</dbReference>
<evidence type="ECO:0000256" key="5">
    <source>
        <dbReference type="ARBA" id="ARBA00022617"/>
    </source>
</evidence>
<evidence type="ECO:0000256" key="7">
    <source>
        <dbReference type="ARBA" id="ARBA00022723"/>
    </source>
</evidence>
<evidence type="ECO:0000256" key="10">
    <source>
        <dbReference type="ARBA" id="ARBA00023004"/>
    </source>
</evidence>
<keyword evidence="11 13" id="KW-0472">Membrane</keyword>
<feature type="domain" description="Cytochrome b561 bacterial/Ni-hydrogenase" evidence="14">
    <location>
        <begin position="55"/>
        <end position="263"/>
    </location>
</feature>
<dbReference type="InterPro" id="IPR011577">
    <property type="entry name" value="Cyt_b561_bac/Ni-Hgenase"/>
</dbReference>
<dbReference type="PRINTS" id="PR00161">
    <property type="entry name" value="NIHGNASECYTB"/>
</dbReference>
<keyword evidence="3" id="KW-0813">Transport</keyword>
<keyword evidence="7" id="KW-0479">Metal-binding</keyword>
<evidence type="ECO:0000256" key="11">
    <source>
        <dbReference type="ARBA" id="ARBA00023136"/>
    </source>
</evidence>
<evidence type="ECO:0000313" key="16">
    <source>
        <dbReference type="Proteomes" id="UP001595751"/>
    </source>
</evidence>
<keyword evidence="5" id="KW-0349">Heme</keyword>
<proteinExistence type="inferred from homology"/>
<keyword evidence="9 13" id="KW-1133">Transmembrane helix</keyword>
<accession>A0ABV7ZT15</accession>
<keyword evidence="4" id="KW-1003">Cell membrane</keyword>